<evidence type="ECO:0000313" key="4">
    <source>
        <dbReference type="Proteomes" id="UP000317371"/>
    </source>
</evidence>
<protein>
    <recommendedName>
        <fullName evidence="1">ATP-dependent Clp protease adapter protein ClpS</fullName>
    </recommendedName>
</protein>
<dbReference type="GO" id="GO:0030163">
    <property type="term" value="P:protein catabolic process"/>
    <property type="evidence" value="ECO:0007669"/>
    <property type="project" value="InterPro"/>
</dbReference>
<dbReference type="Proteomes" id="UP000317371">
    <property type="component" value="Unassembled WGS sequence"/>
</dbReference>
<dbReference type="EMBL" id="VIGC01000019">
    <property type="protein sequence ID" value="TQE94870.1"/>
    <property type="molecule type" value="Genomic_DNA"/>
</dbReference>
<comment type="similarity">
    <text evidence="1">Belongs to the ClpS family.</text>
</comment>
<organism evidence="3 4">
    <name type="scientific">Litorilinea aerophila</name>
    <dbReference type="NCBI Taxonomy" id="1204385"/>
    <lineage>
        <taxon>Bacteria</taxon>
        <taxon>Bacillati</taxon>
        <taxon>Chloroflexota</taxon>
        <taxon>Caldilineae</taxon>
        <taxon>Caldilineales</taxon>
        <taxon>Caldilineaceae</taxon>
        <taxon>Litorilinea</taxon>
    </lineage>
</organism>
<evidence type="ECO:0000313" key="3">
    <source>
        <dbReference type="EMBL" id="TQE94870.1"/>
    </source>
</evidence>
<keyword evidence="4" id="KW-1185">Reference proteome</keyword>
<name>A0A540VDM7_9CHLR</name>
<reference evidence="3 4" key="1">
    <citation type="submission" date="2019-06" db="EMBL/GenBank/DDBJ databases">
        <title>Genome sequence of Litorilinea aerophila BAA-2444.</title>
        <authorList>
            <person name="Maclea K.S."/>
            <person name="Maurais E.G."/>
            <person name="Iannazzi L.C."/>
        </authorList>
    </citation>
    <scope>NUCLEOTIDE SEQUENCE [LARGE SCALE GENOMIC DNA]</scope>
    <source>
        <strain evidence="3 4">ATCC BAA-2444</strain>
    </source>
</reference>
<dbReference type="OrthoDB" id="9796121at2"/>
<keyword evidence="3" id="KW-0378">Hydrolase</keyword>
<dbReference type="InParanoid" id="A0A540VDM7"/>
<dbReference type="GO" id="GO:0008233">
    <property type="term" value="F:peptidase activity"/>
    <property type="evidence" value="ECO:0007669"/>
    <property type="project" value="UniProtKB-KW"/>
</dbReference>
<evidence type="ECO:0000256" key="1">
    <source>
        <dbReference type="HAMAP-Rule" id="MF_00302"/>
    </source>
</evidence>
<dbReference type="SUPFAM" id="SSF54736">
    <property type="entry name" value="ClpS-like"/>
    <property type="match status" value="1"/>
</dbReference>
<proteinExistence type="inferred from homology"/>
<comment type="subunit">
    <text evidence="1">Binds to the N-terminal domain of the chaperone ClpA.</text>
</comment>
<dbReference type="Pfam" id="PF02617">
    <property type="entry name" value="ClpS"/>
    <property type="match status" value="1"/>
</dbReference>
<dbReference type="PANTHER" id="PTHR33473:SF19">
    <property type="entry name" value="ATP-DEPENDENT CLP PROTEASE ADAPTER PROTEIN CLPS"/>
    <property type="match status" value="1"/>
</dbReference>
<accession>A0A540VDM7</accession>
<sequence length="137" mass="15195">MAVNPSGCIYTARKERRWTMSESAVQPTPQTNQMKMTPEMDVEQQTASTAQPSTEGMARVIIHNDDVTPYEYVIDILGGVFMLSEEIADHIAWTAHTKGQAVVVVRPRAEAEKLAKIAQGRAKRDGFPLTFSLETES</sequence>
<feature type="domain" description="Adaptor protein ClpS core" evidence="2">
    <location>
        <begin position="56"/>
        <end position="131"/>
    </location>
</feature>
<dbReference type="PANTHER" id="PTHR33473">
    <property type="entry name" value="ATP-DEPENDENT CLP PROTEASE ADAPTER PROTEIN CLPS1, CHLOROPLASTIC"/>
    <property type="match status" value="1"/>
</dbReference>
<dbReference type="InterPro" id="IPR014719">
    <property type="entry name" value="Ribosomal_bL12_C/ClpS-like"/>
</dbReference>
<dbReference type="GO" id="GO:0006508">
    <property type="term" value="P:proteolysis"/>
    <property type="evidence" value="ECO:0007669"/>
    <property type="project" value="UniProtKB-UniRule"/>
</dbReference>
<evidence type="ECO:0000259" key="2">
    <source>
        <dbReference type="Pfam" id="PF02617"/>
    </source>
</evidence>
<comment type="caution">
    <text evidence="3">The sequence shown here is derived from an EMBL/GenBank/DDBJ whole genome shotgun (WGS) entry which is preliminary data.</text>
</comment>
<gene>
    <name evidence="1" type="primary">clpS</name>
    <name evidence="3" type="ORF">FKZ61_14740</name>
</gene>
<dbReference type="HAMAP" id="MF_00302">
    <property type="entry name" value="ClpS"/>
    <property type="match status" value="1"/>
</dbReference>
<dbReference type="InterPro" id="IPR003769">
    <property type="entry name" value="ClpS_core"/>
</dbReference>
<keyword evidence="3" id="KW-0645">Protease</keyword>
<dbReference type="AlphaFoldDB" id="A0A540VDM7"/>
<dbReference type="InterPro" id="IPR022935">
    <property type="entry name" value="ClpS"/>
</dbReference>
<comment type="function">
    <text evidence="1">Involved in the modulation of the specificity of the ClpAP-mediated ATP-dependent protein degradation.</text>
</comment>
<dbReference type="Gene3D" id="3.30.1390.10">
    <property type="match status" value="1"/>
</dbReference>